<evidence type="ECO:0000259" key="1">
    <source>
        <dbReference type="Pfam" id="PF00561"/>
    </source>
</evidence>
<dbReference type="PANTHER" id="PTHR43798:SF33">
    <property type="entry name" value="HYDROLASE, PUTATIVE (AFU_ORTHOLOGUE AFUA_2G14860)-RELATED"/>
    <property type="match status" value="1"/>
</dbReference>
<gene>
    <name evidence="2" type="ORF">ACFYKX_06710</name>
</gene>
<dbReference type="PRINTS" id="PR00111">
    <property type="entry name" value="ABHYDROLASE"/>
</dbReference>
<dbReference type="InterPro" id="IPR000073">
    <property type="entry name" value="AB_hydrolase_1"/>
</dbReference>
<reference evidence="2 3" key="1">
    <citation type="submission" date="2024-08" db="EMBL/GenBank/DDBJ databases">
        <title>Two novel Cytobacillus novel species.</title>
        <authorList>
            <person name="Liu G."/>
        </authorList>
    </citation>
    <scope>NUCLEOTIDE SEQUENCE [LARGE SCALE GENOMIC DNA]</scope>
    <source>
        <strain evidence="2 3">FJAT-54145</strain>
    </source>
</reference>
<keyword evidence="3" id="KW-1185">Reference proteome</keyword>
<dbReference type="RefSeq" id="WP_389359333.1">
    <property type="nucleotide sequence ID" value="NZ_JBIACK010000002.1"/>
</dbReference>
<proteinExistence type="predicted"/>
<dbReference type="InterPro" id="IPR050266">
    <property type="entry name" value="AB_hydrolase_sf"/>
</dbReference>
<evidence type="ECO:0000313" key="3">
    <source>
        <dbReference type="Proteomes" id="UP001601059"/>
    </source>
</evidence>
<organism evidence="2 3">
    <name type="scientific">Cytobacillus spartinae</name>
    <dbReference type="NCBI Taxonomy" id="3299023"/>
    <lineage>
        <taxon>Bacteria</taxon>
        <taxon>Bacillati</taxon>
        <taxon>Bacillota</taxon>
        <taxon>Bacilli</taxon>
        <taxon>Bacillales</taxon>
        <taxon>Bacillaceae</taxon>
        <taxon>Cytobacillus</taxon>
    </lineage>
</organism>
<dbReference type="Proteomes" id="UP001601059">
    <property type="component" value="Unassembled WGS sequence"/>
</dbReference>
<dbReference type="PRINTS" id="PR00412">
    <property type="entry name" value="EPOXHYDRLASE"/>
</dbReference>
<feature type="domain" description="AB hydrolase-1" evidence="1">
    <location>
        <begin position="39"/>
        <end position="293"/>
    </location>
</feature>
<protein>
    <submittedName>
        <fullName evidence="2">Alpha/beta fold hydrolase</fullName>
    </submittedName>
</protein>
<sequence length="307" mass="34948">MDEGVGTLTVEEKVQLKKVDLPNGETIAYREREGGSKKLLLIHGNMNSSKHWDILFENLAPEYKVYAMDMRGFGESSYYNPIYTIKDLSDDIKLFVEQIGLKDFSIMGWSLGAPVCMQFVADYPSYCNKLILLAPGSTRGYPVYELTSEGLPDINKRLKTFEEIKHDSVRVVPTETAYANKNRDLLRYVFNATIYTKNQPQPDRYEEYIDDMLTQRNYAETVHALNQFNISDEYNGLVEGNGLAKTIQIPSLVLRGDRDLIVTQEMAEEIITDIGENARFVELKDCGHSPLVDDITQLVEVVSDFLK</sequence>
<dbReference type="SUPFAM" id="SSF53474">
    <property type="entry name" value="alpha/beta-Hydrolases"/>
    <property type="match status" value="1"/>
</dbReference>
<accession>A0ABW6KAK8</accession>
<dbReference type="InterPro" id="IPR029058">
    <property type="entry name" value="AB_hydrolase_fold"/>
</dbReference>
<dbReference type="InterPro" id="IPR000639">
    <property type="entry name" value="Epox_hydrolase-like"/>
</dbReference>
<dbReference type="Gene3D" id="3.40.50.1820">
    <property type="entry name" value="alpha/beta hydrolase"/>
    <property type="match status" value="1"/>
</dbReference>
<dbReference type="Pfam" id="PF00561">
    <property type="entry name" value="Abhydrolase_1"/>
    <property type="match status" value="1"/>
</dbReference>
<dbReference type="EMBL" id="JBIACK010000002">
    <property type="protein sequence ID" value="MFE8700295.1"/>
    <property type="molecule type" value="Genomic_DNA"/>
</dbReference>
<evidence type="ECO:0000313" key="2">
    <source>
        <dbReference type="EMBL" id="MFE8700295.1"/>
    </source>
</evidence>
<dbReference type="GO" id="GO:0016787">
    <property type="term" value="F:hydrolase activity"/>
    <property type="evidence" value="ECO:0007669"/>
    <property type="project" value="UniProtKB-KW"/>
</dbReference>
<dbReference type="PANTHER" id="PTHR43798">
    <property type="entry name" value="MONOACYLGLYCEROL LIPASE"/>
    <property type="match status" value="1"/>
</dbReference>
<keyword evidence="2" id="KW-0378">Hydrolase</keyword>
<name>A0ABW6KAK8_9BACI</name>
<comment type="caution">
    <text evidence="2">The sequence shown here is derived from an EMBL/GenBank/DDBJ whole genome shotgun (WGS) entry which is preliminary data.</text>
</comment>